<evidence type="ECO:0000256" key="2">
    <source>
        <dbReference type="ARBA" id="ARBA00022771"/>
    </source>
</evidence>
<dbReference type="InterPro" id="IPR019786">
    <property type="entry name" value="Zinc_finger_PHD-type_CS"/>
</dbReference>
<evidence type="ECO:0000313" key="7">
    <source>
        <dbReference type="EMBL" id="ORX68265.1"/>
    </source>
</evidence>
<reference evidence="7 8" key="1">
    <citation type="submission" date="2016-07" db="EMBL/GenBank/DDBJ databases">
        <title>Pervasive Adenine N6-methylation of Active Genes in Fungi.</title>
        <authorList>
            <consortium name="DOE Joint Genome Institute"/>
            <person name="Mondo S.J."/>
            <person name="Dannebaum R.O."/>
            <person name="Kuo R.C."/>
            <person name="Labutti K."/>
            <person name="Haridas S."/>
            <person name="Kuo A."/>
            <person name="Salamov A."/>
            <person name="Ahrendt S.R."/>
            <person name="Lipzen A."/>
            <person name="Sullivan W."/>
            <person name="Andreopoulos W.B."/>
            <person name="Clum A."/>
            <person name="Lindquist E."/>
            <person name="Daum C."/>
            <person name="Ramamoorthy G.K."/>
            <person name="Gryganskyi A."/>
            <person name="Culley D."/>
            <person name="Magnuson J.K."/>
            <person name="James T.Y."/>
            <person name="O'Malley M.A."/>
            <person name="Stajich J.E."/>
            <person name="Spatafora J.W."/>
            <person name="Visel A."/>
            <person name="Grigoriev I.V."/>
        </authorList>
    </citation>
    <scope>NUCLEOTIDE SEQUENCE [LARGE SCALE GENOMIC DNA]</scope>
    <source>
        <strain evidence="7 8">ATCC 12442</strain>
    </source>
</reference>
<dbReference type="PROSITE" id="PS50016">
    <property type="entry name" value="ZF_PHD_2"/>
    <property type="match status" value="1"/>
</dbReference>
<dbReference type="InterPro" id="IPR001965">
    <property type="entry name" value="Znf_PHD"/>
</dbReference>
<dbReference type="SUPFAM" id="SSF57903">
    <property type="entry name" value="FYVE/PHD zinc finger"/>
    <property type="match status" value="1"/>
</dbReference>
<dbReference type="InterPro" id="IPR011011">
    <property type="entry name" value="Znf_FYVE_PHD"/>
</dbReference>
<evidence type="ECO:0000313" key="8">
    <source>
        <dbReference type="Proteomes" id="UP000193922"/>
    </source>
</evidence>
<dbReference type="PROSITE" id="PS01359">
    <property type="entry name" value="ZF_PHD_1"/>
    <property type="match status" value="1"/>
</dbReference>
<evidence type="ECO:0000256" key="4">
    <source>
        <dbReference type="PROSITE-ProRule" id="PRU00146"/>
    </source>
</evidence>
<dbReference type="EMBL" id="MCFD01000010">
    <property type="protein sequence ID" value="ORX68265.1"/>
    <property type="molecule type" value="Genomic_DNA"/>
</dbReference>
<dbReference type="GO" id="GO:0008270">
    <property type="term" value="F:zinc ion binding"/>
    <property type="evidence" value="ECO:0007669"/>
    <property type="project" value="UniProtKB-KW"/>
</dbReference>
<organism evidence="7 8">
    <name type="scientific">Linderina pennispora</name>
    <dbReference type="NCBI Taxonomy" id="61395"/>
    <lineage>
        <taxon>Eukaryota</taxon>
        <taxon>Fungi</taxon>
        <taxon>Fungi incertae sedis</taxon>
        <taxon>Zoopagomycota</taxon>
        <taxon>Kickxellomycotina</taxon>
        <taxon>Kickxellomycetes</taxon>
        <taxon>Kickxellales</taxon>
        <taxon>Kickxellaceae</taxon>
        <taxon>Linderina</taxon>
    </lineage>
</organism>
<dbReference type="STRING" id="61395.A0A1Y1W4J8"/>
<evidence type="ECO:0000256" key="3">
    <source>
        <dbReference type="ARBA" id="ARBA00022833"/>
    </source>
</evidence>
<feature type="chain" id="PRO_5013073220" description="PHD-type domain-containing protein" evidence="5">
    <location>
        <begin position="25"/>
        <end position="425"/>
    </location>
</feature>
<evidence type="ECO:0000256" key="5">
    <source>
        <dbReference type="SAM" id="SignalP"/>
    </source>
</evidence>
<dbReference type="Pfam" id="PF00628">
    <property type="entry name" value="PHD"/>
    <property type="match status" value="1"/>
</dbReference>
<keyword evidence="3" id="KW-0862">Zinc</keyword>
<evidence type="ECO:0000256" key="1">
    <source>
        <dbReference type="ARBA" id="ARBA00022723"/>
    </source>
</evidence>
<proteinExistence type="predicted"/>
<evidence type="ECO:0000259" key="6">
    <source>
        <dbReference type="PROSITE" id="PS50016"/>
    </source>
</evidence>
<dbReference type="InterPro" id="IPR019787">
    <property type="entry name" value="Znf_PHD-finger"/>
</dbReference>
<feature type="signal peptide" evidence="5">
    <location>
        <begin position="1"/>
        <end position="24"/>
    </location>
</feature>
<dbReference type="OrthoDB" id="5863171at2759"/>
<keyword evidence="1" id="KW-0479">Metal-binding</keyword>
<keyword evidence="8" id="KW-1185">Reference proteome</keyword>
<dbReference type="AlphaFoldDB" id="A0A1Y1W4J8"/>
<dbReference type="InterPro" id="IPR013083">
    <property type="entry name" value="Znf_RING/FYVE/PHD"/>
</dbReference>
<comment type="caution">
    <text evidence="7">The sequence shown here is derived from an EMBL/GenBank/DDBJ whole genome shotgun (WGS) entry which is preliminary data.</text>
</comment>
<keyword evidence="5" id="KW-0732">Signal</keyword>
<sequence>MAAPVHSTFALFMCAALNAFPALGDELYATNDCSKVDTRELKSAVAALAGQNSEAFGDRDSRQEVAVLARWAGQAAVESEQSTVFQQLAARMPLATRLLMAGLDIGSTHAASDYCAALKEGWLMSDTRKLCAPSVVLSSGRRIPVHALCRDGMVDFGSCIDVQSARMKQAKIEAAQARVRTMGSVVGGIRRENDTAGCKDIADSLHMLRRWIESPAMGELAESGVDTRHDAVTSALAKMDAWQGILDTVEAREQSARETLDALQRPALYVLRAFLLEDTMVQADSPTRFSVVRRYGKAAGSSNYSVLNADGVCVPVRASDLRGVVVECMWVCCGVDAECGADLENGGINVVVADPDDEICCKVCAGHESLGYDKIVICDSCDYAFHQLCHAPVVMEHELAHDTWYCSDCAQAIKTSRGAKRPRLE</sequence>
<dbReference type="SMART" id="SM00249">
    <property type="entry name" value="PHD"/>
    <property type="match status" value="1"/>
</dbReference>
<accession>A0A1Y1W4J8</accession>
<gene>
    <name evidence="7" type="ORF">DL89DRAFT_294168</name>
</gene>
<name>A0A1Y1W4J8_9FUNG</name>
<dbReference type="RefSeq" id="XP_040742079.1">
    <property type="nucleotide sequence ID" value="XM_040890482.1"/>
</dbReference>
<protein>
    <recommendedName>
        <fullName evidence="6">PHD-type domain-containing protein</fullName>
    </recommendedName>
</protein>
<keyword evidence="2 4" id="KW-0863">Zinc-finger</keyword>
<dbReference type="Gene3D" id="3.30.40.10">
    <property type="entry name" value="Zinc/RING finger domain, C3HC4 (zinc finger)"/>
    <property type="match status" value="1"/>
</dbReference>
<dbReference type="GeneID" id="63807130"/>
<dbReference type="Proteomes" id="UP000193922">
    <property type="component" value="Unassembled WGS sequence"/>
</dbReference>
<feature type="domain" description="PHD-type" evidence="6">
    <location>
        <begin position="358"/>
        <end position="412"/>
    </location>
</feature>